<keyword evidence="2" id="KW-1185">Reference proteome</keyword>
<dbReference type="RefSeq" id="WP_007413849.1">
    <property type="nucleotide sequence ID" value="NZ_ABOX02000006.1"/>
</dbReference>
<dbReference type="Proteomes" id="UP000003688">
    <property type="component" value="Unassembled WGS sequence"/>
</dbReference>
<evidence type="ECO:0008006" key="3">
    <source>
        <dbReference type="Google" id="ProtNLM"/>
    </source>
</evidence>
<evidence type="ECO:0000313" key="1">
    <source>
        <dbReference type="EMBL" id="EEF62097.1"/>
    </source>
</evidence>
<dbReference type="InterPro" id="IPR010064">
    <property type="entry name" value="HK97-gp10_tail"/>
</dbReference>
<protein>
    <recommendedName>
        <fullName evidence="3">Phage virion morphogenesis protein</fullName>
    </recommendedName>
</protein>
<gene>
    <name evidence="1" type="ORF">Cflav_PD6372</name>
</gene>
<dbReference type="STRING" id="320771.Cflav_PD6372"/>
<organism evidence="1 2">
    <name type="scientific">Pedosphaera parvula (strain Ellin514)</name>
    <dbReference type="NCBI Taxonomy" id="320771"/>
    <lineage>
        <taxon>Bacteria</taxon>
        <taxon>Pseudomonadati</taxon>
        <taxon>Verrucomicrobiota</taxon>
        <taxon>Pedosphaerae</taxon>
        <taxon>Pedosphaerales</taxon>
        <taxon>Pedosphaeraceae</taxon>
        <taxon>Pedosphaera</taxon>
    </lineage>
</organism>
<evidence type="ECO:0000313" key="2">
    <source>
        <dbReference type="Proteomes" id="UP000003688"/>
    </source>
</evidence>
<name>B9XDF1_PEDPL</name>
<dbReference type="AlphaFoldDB" id="B9XDF1"/>
<sequence>MIDAKIQQEGRELLFEELAKLDATIQANALVGLKRGLQMAVSIVQRDFLSGPRPTKLDAVTGRLRNSITSIVEIDGNQVIGTLGSEAPYAAFHEYGFHGVEQVRGFERRLSRLATTRGGFVGREQTHVAGRSAGTVLVRPHQRRVDYNGRPFIAPGLEKAMPLIMAEIQKEL</sequence>
<dbReference type="OrthoDB" id="6687220at2"/>
<accession>B9XDF1</accession>
<dbReference type="EMBL" id="ABOX02000006">
    <property type="protein sequence ID" value="EEF62097.1"/>
    <property type="molecule type" value="Genomic_DNA"/>
</dbReference>
<reference evidence="1 2" key="1">
    <citation type="journal article" date="2011" name="J. Bacteriol.">
        <title>Genome sequence of 'Pedosphaera parvula' Ellin514, an aerobic Verrucomicrobial isolate from pasture soil.</title>
        <authorList>
            <person name="Kant R."/>
            <person name="van Passel M.W."/>
            <person name="Sangwan P."/>
            <person name="Palva A."/>
            <person name="Lucas S."/>
            <person name="Copeland A."/>
            <person name="Lapidus A."/>
            <person name="Glavina Del Rio T."/>
            <person name="Dalin E."/>
            <person name="Tice H."/>
            <person name="Bruce D."/>
            <person name="Goodwin L."/>
            <person name="Pitluck S."/>
            <person name="Chertkov O."/>
            <person name="Larimer F.W."/>
            <person name="Land M.L."/>
            <person name="Hauser L."/>
            <person name="Brettin T.S."/>
            <person name="Detter J.C."/>
            <person name="Han S."/>
            <person name="de Vos W.M."/>
            <person name="Janssen P.H."/>
            <person name="Smidt H."/>
        </authorList>
    </citation>
    <scope>NUCLEOTIDE SEQUENCE [LARGE SCALE GENOMIC DNA]</scope>
    <source>
        <strain evidence="1 2">Ellin514</strain>
    </source>
</reference>
<dbReference type="Pfam" id="PF04883">
    <property type="entry name" value="HK97-gp10_like"/>
    <property type="match status" value="1"/>
</dbReference>
<proteinExistence type="predicted"/>
<comment type="caution">
    <text evidence="1">The sequence shown here is derived from an EMBL/GenBank/DDBJ whole genome shotgun (WGS) entry which is preliminary data.</text>
</comment>